<evidence type="ECO:0000313" key="1">
    <source>
        <dbReference type="EMBL" id="RVZ31359.1"/>
    </source>
</evidence>
<sequence>MFNFFKKIVNKIKGEEVKEKKRESVPKEELEEILIGFDIQYDLIESLLKHLGDL</sequence>
<feature type="non-terminal residue" evidence="1">
    <location>
        <position position="54"/>
    </location>
</feature>
<protein>
    <submittedName>
        <fullName evidence="1">Signal recognition particle-docking protein FtsY</fullName>
    </submittedName>
</protein>
<accession>A0A438X4G7</accession>
<reference evidence="1 2" key="1">
    <citation type="submission" date="2018-11" db="EMBL/GenBank/DDBJ databases">
        <title>Genetic determinants and prediction of antibiotic resistance phenotypes in Helicobacter pylori.</title>
        <authorList>
            <person name="Wagner K."/>
        </authorList>
    </citation>
    <scope>NUCLEOTIDE SEQUENCE [LARGE SCALE GENOMIC DNA]</scope>
    <source>
        <strain evidence="1 2">ZH70</strain>
    </source>
</reference>
<gene>
    <name evidence="1" type="ORF">EC518_09460</name>
</gene>
<dbReference type="AlphaFoldDB" id="A0A438X4G7"/>
<dbReference type="EMBL" id="RJGP01000651">
    <property type="protein sequence ID" value="RVZ31359.1"/>
    <property type="molecule type" value="Genomic_DNA"/>
</dbReference>
<dbReference type="Proteomes" id="UP000289022">
    <property type="component" value="Unassembled WGS sequence"/>
</dbReference>
<evidence type="ECO:0000313" key="2">
    <source>
        <dbReference type="Proteomes" id="UP000289022"/>
    </source>
</evidence>
<name>A0A438X4G7_HELPX</name>
<proteinExistence type="predicted"/>
<comment type="caution">
    <text evidence="1">The sequence shown here is derived from an EMBL/GenBank/DDBJ whole genome shotgun (WGS) entry which is preliminary data.</text>
</comment>
<organism evidence="1 2">
    <name type="scientific">Helicobacter pylori</name>
    <name type="common">Campylobacter pylori</name>
    <dbReference type="NCBI Taxonomy" id="210"/>
    <lineage>
        <taxon>Bacteria</taxon>
        <taxon>Pseudomonadati</taxon>
        <taxon>Campylobacterota</taxon>
        <taxon>Epsilonproteobacteria</taxon>
        <taxon>Campylobacterales</taxon>
        <taxon>Helicobacteraceae</taxon>
        <taxon>Helicobacter</taxon>
    </lineage>
</organism>